<dbReference type="SUPFAM" id="SSF103647">
    <property type="entry name" value="TSP type-3 repeat"/>
    <property type="match status" value="1"/>
</dbReference>
<proteinExistence type="predicted"/>
<dbReference type="Pfam" id="PF18884">
    <property type="entry name" value="TSP3_bac"/>
    <property type="match status" value="2"/>
</dbReference>
<dbReference type="AlphaFoldDB" id="A0A2H0TPY4"/>
<dbReference type="EMBL" id="PFCB01000027">
    <property type="protein sequence ID" value="PIR74212.1"/>
    <property type="molecule type" value="Genomic_DNA"/>
</dbReference>
<evidence type="ECO:0000256" key="4">
    <source>
        <dbReference type="ARBA" id="ARBA00022837"/>
    </source>
</evidence>
<keyword evidence="5" id="KW-0472">Membrane</keyword>
<protein>
    <submittedName>
        <fullName evidence="6">Uncharacterized protein</fullName>
    </submittedName>
</protein>
<dbReference type="Proteomes" id="UP000230154">
    <property type="component" value="Unassembled WGS sequence"/>
</dbReference>
<gene>
    <name evidence="6" type="ORF">COU35_03680</name>
</gene>
<evidence type="ECO:0000256" key="3">
    <source>
        <dbReference type="ARBA" id="ARBA00022729"/>
    </source>
</evidence>
<comment type="subcellular location">
    <subcellularLocation>
        <location evidence="1">Secreted</location>
    </subcellularLocation>
</comment>
<reference evidence="7" key="1">
    <citation type="submission" date="2017-09" db="EMBL/GenBank/DDBJ databases">
        <title>Depth-based differentiation of microbial function through sediment-hosted aquifers and enrichment of novel symbionts in the deep terrestrial subsurface.</title>
        <authorList>
            <person name="Probst A.J."/>
            <person name="Ladd B."/>
            <person name="Jarett J.K."/>
            <person name="Geller-Mcgrath D.E."/>
            <person name="Sieber C.M.K."/>
            <person name="Emerson J.B."/>
            <person name="Anantharaman K."/>
            <person name="Thomas B.C."/>
            <person name="Malmstrom R."/>
            <person name="Stieglmeier M."/>
            <person name="Klingl A."/>
            <person name="Woyke T."/>
            <person name="Ryan C.M."/>
            <person name="Banfield J.F."/>
        </authorList>
    </citation>
    <scope>NUCLEOTIDE SEQUENCE [LARGE SCALE GENOMIC DNA]</scope>
</reference>
<keyword evidence="3" id="KW-0732">Signal</keyword>
<feature type="transmembrane region" description="Helical" evidence="5">
    <location>
        <begin position="15"/>
        <end position="33"/>
    </location>
</feature>
<evidence type="ECO:0000313" key="6">
    <source>
        <dbReference type="EMBL" id="PIR74212.1"/>
    </source>
</evidence>
<keyword evidence="4" id="KW-0106">Calcium</keyword>
<keyword evidence="5" id="KW-1133">Transmembrane helix</keyword>
<accession>A0A2H0TPY4</accession>
<dbReference type="GO" id="GO:0005509">
    <property type="term" value="F:calcium ion binding"/>
    <property type="evidence" value="ECO:0007669"/>
    <property type="project" value="InterPro"/>
</dbReference>
<organism evidence="6 7">
    <name type="scientific">Candidatus Magasanikbacteria bacterium CG10_big_fil_rev_8_21_14_0_10_47_10</name>
    <dbReference type="NCBI Taxonomy" id="1974652"/>
    <lineage>
        <taxon>Bacteria</taxon>
        <taxon>Candidatus Magasanikiibacteriota</taxon>
    </lineage>
</organism>
<keyword evidence="2" id="KW-0964">Secreted</keyword>
<evidence type="ECO:0000256" key="5">
    <source>
        <dbReference type="SAM" id="Phobius"/>
    </source>
</evidence>
<sequence>MNDADQHRLTREQKVGFTLLLVFGILTVGLGFLQMRNTLYGPFISRVTAKPADDISQLFSDDQVRLQAIDTDQDGINNYEELFFYNTSPYLSDTDSDGIPDKTEIDAGTDPLCPQGERCSDVDNLGQNATSTGGLFAVDPANAPQAPNLPLLGEGNPAAQITSPEQLNAIVSDADSIRQLLMQTGQFSADQLAQIQDDELLALVQDFVAEQQANDAALQDVAPIDNSIVVPDVTQ</sequence>
<evidence type="ECO:0000256" key="2">
    <source>
        <dbReference type="ARBA" id="ARBA00022525"/>
    </source>
</evidence>
<evidence type="ECO:0000313" key="7">
    <source>
        <dbReference type="Proteomes" id="UP000230154"/>
    </source>
</evidence>
<dbReference type="InterPro" id="IPR059100">
    <property type="entry name" value="TSP3_bac"/>
</dbReference>
<dbReference type="InterPro" id="IPR028974">
    <property type="entry name" value="TSP_type-3_rpt"/>
</dbReference>
<comment type="caution">
    <text evidence="6">The sequence shown here is derived from an EMBL/GenBank/DDBJ whole genome shotgun (WGS) entry which is preliminary data.</text>
</comment>
<evidence type="ECO:0000256" key="1">
    <source>
        <dbReference type="ARBA" id="ARBA00004613"/>
    </source>
</evidence>
<name>A0A2H0TPY4_9BACT</name>
<keyword evidence="5" id="KW-0812">Transmembrane</keyword>
<dbReference type="Gene3D" id="4.10.1080.10">
    <property type="entry name" value="TSP type-3 repeat"/>
    <property type="match status" value="1"/>
</dbReference>